<dbReference type="Pfam" id="PF00290">
    <property type="entry name" value="Trp_syntA"/>
    <property type="match status" value="1"/>
</dbReference>
<evidence type="ECO:0000313" key="11">
    <source>
        <dbReference type="Proteomes" id="UP000621540"/>
    </source>
</evidence>
<dbReference type="EC" id="4.2.1.20" evidence="8"/>
<dbReference type="CDD" id="cd04724">
    <property type="entry name" value="Tryptophan_synthase_alpha"/>
    <property type="match status" value="1"/>
</dbReference>
<comment type="function">
    <text evidence="8">The alpha subunit is responsible for the aldol cleavage of indoleglycerol phosphate to indole and glyceraldehyde 3-phosphate.</text>
</comment>
<evidence type="ECO:0000256" key="4">
    <source>
        <dbReference type="ARBA" id="ARBA00022822"/>
    </source>
</evidence>
<evidence type="ECO:0000256" key="6">
    <source>
        <dbReference type="ARBA" id="ARBA00023239"/>
    </source>
</evidence>
<accession>A0ABR7I9W1</accession>
<feature type="active site" description="Proton acceptor" evidence="8">
    <location>
        <position position="49"/>
    </location>
</feature>
<keyword evidence="3 8" id="KW-0028">Amino-acid biosynthesis</keyword>
<protein>
    <recommendedName>
        <fullName evidence="8">Tryptophan synthase alpha chain</fullName>
        <ecNumber evidence="8">4.2.1.20</ecNumber>
    </recommendedName>
</protein>
<comment type="pathway">
    <text evidence="1 8">Amino-acid biosynthesis; L-tryptophan biosynthesis; L-tryptophan from chorismate: step 5/5.</text>
</comment>
<reference evidence="10 11" key="1">
    <citation type="submission" date="2020-08" db="EMBL/GenBank/DDBJ databases">
        <title>Genome public.</title>
        <authorList>
            <person name="Liu C."/>
            <person name="Sun Q."/>
        </authorList>
    </citation>
    <scope>NUCLEOTIDE SEQUENCE [LARGE SCALE GENOMIC DNA]</scope>
    <source>
        <strain evidence="10 11">BX0805</strain>
    </source>
</reference>
<feature type="active site" description="Proton acceptor" evidence="8">
    <location>
        <position position="60"/>
    </location>
</feature>
<keyword evidence="5 8" id="KW-0057">Aromatic amino acid biosynthesis</keyword>
<dbReference type="InterPro" id="IPR011060">
    <property type="entry name" value="RibuloseP-bd_barrel"/>
</dbReference>
<evidence type="ECO:0000256" key="3">
    <source>
        <dbReference type="ARBA" id="ARBA00022605"/>
    </source>
</evidence>
<gene>
    <name evidence="8" type="primary">trpA</name>
    <name evidence="10" type="ORF">H8Z76_06840</name>
</gene>
<evidence type="ECO:0000256" key="1">
    <source>
        <dbReference type="ARBA" id="ARBA00004733"/>
    </source>
</evidence>
<dbReference type="PANTHER" id="PTHR43406">
    <property type="entry name" value="TRYPTOPHAN SYNTHASE, ALPHA CHAIN"/>
    <property type="match status" value="1"/>
</dbReference>
<evidence type="ECO:0000256" key="8">
    <source>
        <dbReference type="HAMAP-Rule" id="MF_00131"/>
    </source>
</evidence>
<dbReference type="NCBIfam" id="TIGR00262">
    <property type="entry name" value="trpA"/>
    <property type="match status" value="1"/>
</dbReference>
<evidence type="ECO:0000256" key="9">
    <source>
        <dbReference type="RuleBase" id="RU003662"/>
    </source>
</evidence>
<proteinExistence type="inferred from homology"/>
<keyword evidence="6 8" id="KW-0456">Lyase</keyword>
<keyword evidence="11" id="KW-1185">Reference proteome</keyword>
<organism evidence="10 11">
    <name type="scientific">Roseburia yibonii</name>
    <dbReference type="NCBI Taxonomy" id="2763063"/>
    <lineage>
        <taxon>Bacteria</taxon>
        <taxon>Bacillati</taxon>
        <taxon>Bacillota</taxon>
        <taxon>Clostridia</taxon>
        <taxon>Lachnospirales</taxon>
        <taxon>Lachnospiraceae</taxon>
        <taxon>Roseburia</taxon>
    </lineage>
</organism>
<dbReference type="GO" id="GO:0004834">
    <property type="term" value="F:tryptophan synthase activity"/>
    <property type="evidence" value="ECO:0007669"/>
    <property type="project" value="UniProtKB-EC"/>
</dbReference>
<comment type="similarity">
    <text evidence="8 9">Belongs to the TrpA family.</text>
</comment>
<evidence type="ECO:0000256" key="5">
    <source>
        <dbReference type="ARBA" id="ARBA00023141"/>
    </source>
</evidence>
<name>A0ABR7I9W1_9FIRM</name>
<evidence type="ECO:0000256" key="2">
    <source>
        <dbReference type="ARBA" id="ARBA00011270"/>
    </source>
</evidence>
<dbReference type="InterPro" id="IPR018204">
    <property type="entry name" value="Trp_synthase_alpha_AS"/>
</dbReference>
<dbReference type="HAMAP" id="MF_00131">
    <property type="entry name" value="Trp_synth_alpha"/>
    <property type="match status" value="1"/>
</dbReference>
<dbReference type="RefSeq" id="WP_022516558.1">
    <property type="nucleotide sequence ID" value="NZ_JACOQH010000004.1"/>
</dbReference>
<dbReference type="EMBL" id="JACOQH010000004">
    <property type="protein sequence ID" value="MBC5753744.1"/>
    <property type="molecule type" value="Genomic_DNA"/>
</dbReference>
<dbReference type="Gene3D" id="3.20.20.70">
    <property type="entry name" value="Aldolase class I"/>
    <property type="match status" value="1"/>
</dbReference>
<dbReference type="PROSITE" id="PS00167">
    <property type="entry name" value="TRP_SYNTHASE_ALPHA"/>
    <property type="match status" value="1"/>
</dbReference>
<dbReference type="SUPFAM" id="SSF51366">
    <property type="entry name" value="Ribulose-phoshate binding barrel"/>
    <property type="match status" value="1"/>
</dbReference>
<evidence type="ECO:0000313" key="10">
    <source>
        <dbReference type="EMBL" id="MBC5753744.1"/>
    </source>
</evidence>
<evidence type="ECO:0000256" key="7">
    <source>
        <dbReference type="ARBA" id="ARBA00049047"/>
    </source>
</evidence>
<sequence length="264" mass="29391">MNRIEDTLNQLKEKKEKAFITYVTAGYPDLAKTKEILKAQEAAGTDIVELGVPFSDPVADGPVIQDASYRSICGGTTLKKVFRTVEEARNDGLKLPIVFMLYYNTIVFYGVEAFVKECERVGVDGLIIPDLPMEEQEEIKAALDGQDTTLLLQLVSPVSGDRIPQILDGARGFVYCVSSMGVTGQEAQFHKEVKNYLKSVKEQSKIPVMMGFGIRTAKDVEPMKEYIDGAIVGSHFIRLLEESNFDPDAVKTYCNTFKKELNEL</sequence>
<dbReference type="InterPro" id="IPR002028">
    <property type="entry name" value="Trp_synthase_suA"/>
</dbReference>
<keyword evidence="4 8" id="KW-0822">Tryptophan biosynthesis</keyword>
<dbReference type="InterPro" id="IPR013785">
    <property type="entry name" value="Aldolase_TIM"/>
</dbReference>
<dbReference type="PANTHER" id="PTHR43406:SF1">
    <property type="entry name" value="TRYPTOPHAN SYNTHASE ALPHA CHAIN, CHLOROPLASTIC"/>
    <property type="match status" value="1"/>
</dbReference>
<dbReference type="Proteomes" id="UP000621540">
    <property type="component" value="Unassembled WGS sequence"/>
</dbReference>
<comment type="subunit">
    <text evidence="2 8">Tetramer of two alpha and two beta chains.</text>
</comment>
<comment type="catalytic activity">
    <reaction evidence="7 8">
        <text>(1S,2R)-1-C-(indol-3-yl)glycerol 3-phosphate + L-serine = D-glyceraldehyde 3-phosphate + L-tryptophan + H2O</text>
        <dbReference type="Rhea" id="RHEA:10532"/>
        <dbReference type="ChEBI" id="CHEBI:15377"/>
        <dbReference type="ChEBI" id="CHEBI:33384"/>
        <dbReference type="ChEBI" id="CHEBI:57912"/>
        <dbReference type="ChEBI" id="CHEBI:58866"/>
        <dbReference type="ChEBI" id="CHEBI:59776"/>
        <dbReference type="EC" id="4.2.1.20"/>
    </reaction>
</comment>
<comment type="caution">
    <text evidence="10">The sequence shown here is derived from an EMBL/GenBank/DDBJ whole genome shotgun (WGS) entry which is preliminary data.</text>
</comment>